<keyword evidence="5" id="KW-1185">Reference proteome</keyword>
<keyword evidence="1 2" id="KW-0732">Signal</keyword>
<dbReference type="AlphaFoldDB" id="A0A839QQ47"/>
<feature type="chain" id="PRO_5032620295" evidence="2">
    <location>
        <begin position="28"/>
        <end position="173"/>
    </location>
</feature>
<dbReference type="CDD" id="cd12797">
    <property type="entry name" value="M23_peptidase"/>
    <property type="match status" value="1"/>
</dbReference>
<keyword evidence="4" id="KW-0378">Hydrolase</keyword>
<gene>
    <name evidence="4" type="ORF">E9229_002307</name>
</gene>
<reference evidence="4 5" key="1">
    <citation type="submission" date="2020-08" db="EMBL/GenBank/DDBJ databases">
        <title>Sequencing the genomes of 1000 actinobacteria strains.</title>
        <authorList>
            <person name="Klenk H.-P."/>
        </authorList>
    </citation>
    <scope>NUCLEOTIDE SEQUENCE [LARGE SCALE GENOMIC DNA]</scope>
    <source>
        <strain evidence="4 5">DSM 22826</strain>
    </source>
</reference>
<dbReference type="EMBL" id="JACHVS010000001">
    <property type="protein sequence ID" value="MBB2996116.1"/>
    <property type="molecule type" value="Genomic_DNA"/>
</dbReference>
<evidence type="ECO:0000256" key="2">
    <source>
        <dbReference type="SAM" id="SignalP"/>
    </source>
</evidence>
<dbReference type="Pfam" id="PF01551">
    <property type="entry name" value="Peptidase_M23"/>
    <property type="match status" value="1"/>
</dbReference>
<dbReference type="InterPro" id="IPR011055">
    <property type="entry name" value="Dup_hybrid_motif"/>
</dbReference>
<organism evidence="4 5">
    <name type="scientific">Paeniglutamicibacter cryotolerans</name>
    <dbReference type="NCBI Taxonomy" id="670079"/>
    <lineage>
        <taxon>Bacteria</taxon>
        <taxon>Bacillati</taxon>
        <taxon>Actinomycetota</taxon>
        <taxon>Actinomycetes</taxon>
        <taxon>Micrococcales</taxon>
        <taxon>Micrococcaceae</taxon>
        <taxon>Paeniglutamicibacter</taxon>
    </lineage>
</organism>
<proteinExistence type="predicted"/>
<name>A0A839QQ47_9MICC</name>
<dbReference type="InterPro" id="IPR016047">
    <property type="entry name" value="M23ase_b-sheet_dom"/>
</dbReference>
<dbReference type="GO" id="GO:0004222">
    <property type="term" value="F:metalloendopeptidase activity"/>
    <property type="evidence" value="ECO:0007669"/>
    <property type="project" value="TreeGrafter"/>
</dbReference>
<feature type="signal peptide" evidence="2">
    <location>
        <begin position="1"/>
        <end position="27"/>
    </location>
</feature>
<comment type="caution">
    <text evidence="4">The sequence shown here is derived from an EMBL/GenBank/DDBJ whole genome shotgun (WGS) entry which is preliminary data.</text>
</comment>
<dbReference type="RefSeq" id="WP_183511311.1">
    <property type="nucleotide sequence ID" value="NZ_BAABGK010000002.1"/>
</dbReference>
<protein>
    <submittedName>
        <fullName evidence="4">Murein DD-endopeptidase MepM/ murein hydrolase activator NlpD</fullName>
    </submittedName>
</protein>
<dbReference type="Gene3D" id="2.70.70.10">
    <property type="entry name" value="Glucose Permease (Domain IIA)"/>
    <property type="match status" value="1"/>
</dbReference>
<dbReference type="Proteomes" id="UP000523000">
    <property type="component" value="Unassembled WGS sequence"/>
</dbReference>
<evidence type="ECO:0000259" key="3">
    <source>
        <dbReference type="Pfam" id="PF01551"/>
    </source>
</evidence>
<sequence>MAKTRLFVTLTLLGALTALPAATTAPAHDLAAPAADPGAWSWPLAGHPELLRLFDPPAQRWSPGHRGLDLGAAGGEALLAPAPGIVSYAAVVVDRRVLVIDHGHGLLSSFEPVAGTPRPGTAVAAGDRVGTIDTGGHCDGHCLHWGLRLHNEYIDPMLTISDRRPSILLPLGG</sequence>
<evidence type="ECO:0000256" key="1">
    <source>
        <dbReference type="ARBA" id="ARBA00022729"/>
    </source>
</evidence>
<evidence type="ECO:0000313" key="5">
    <source>
        <dbReference type="Proteomes" id="UP000523000"/>
    </source>
</evidence>
<dbReference type="InterPro" id="IPR050570">
    <property type="entry name" value="Cell_wall_metabolism_enzyme"/>
</dbReference>
<feature type="domain" description="M23ase beta-sheet core" evidence="3">
    <location>
        <begin position="64"/>
        <end position="156"/>
    </location>
</feature>
<evidence type="ECO:0000313" key="4">
    <source>
        <dbReference type="EMBL" id="MBB2996116.1"/>
    </source>
</evidence>
<accession>A0A839QQ47</accession>
<dbReference type="PANTHER" id="PTHR21666:SF289">
    <property type="entry name" value="L-ALA--D-GLU ENDOPEPTIDASE"/>
    <property type="match status" value="1"/>
</dbReference>
<dbReference type="SUPFAM" id="SSF51261">
    <property type="entry name" value="Duplicated hybrid motif"/>
    <property type="match status" value="1"/>
</dbReference>
<dbReference type="PANTHER" id="PTHR21666">
    <property type="entry name" value="PEPTIDASE-RELATED"/>
    <property type="match status" value="1"/>
</dbReference>